<gene>
    <name evidence="2" type="ORF">D8I35_02555</name>
</gene>
<sequence length="303" mass="32544">MPHSFVSRDCTGAVWRTAALGMTMLVLSACSTLPEGDAPASANTAVFGQTDTDWRPHAEAMAKASVLLLGEQHDAPEHAIAQLEIVDHLLEQQRLAALVLEMAERGGSTAGLARNASETQVQQALRWSSGAWPWERYRPVIMAAVSHGVSVLGGNLPRAAMQDAMQNPHWDTLLPAAEWKYQLQAIEAGHCHMLPAETVPGMARIQLARDASMAATLEQAMQPAHGTAVLIAGNGHVIRNAGVPAHLRLPQGDTYSVYFQVENGGGPAGAPQDEMLAELRVLTPPLPPVDHCEQFHQRRAPAQ</sequence>
<evidence type="ECO:0000313" key="3">
    <source>
        <dbReference type="Proteomes" id="UP000278006"/>
    </source>
</evidence>
<dbReference type="InterPro" id="IPR007314">
    <property type="entry name" value="Cofac_haem-bd_dom"/>
</dbReference>
<comment type="caution">
    <text evidence="2">The sequence shown here is derived from an EMBL/GenBank/DDBJ whole genome shotgun (WGS) entry which is preliminary data.</text>
</comment>
<keyword evidence="3" id="KW-1185">Reference proteome</keyword>
<feature type="domain" description="Haem-binding uptake Tiki superfamily ChaN" evidence="1">
    <location>
        <begin position="59"/>
        <end position="247"/>
    </location>
</feature>
<dbReference type="SUPFAM" id="SSF159501">
    <property type="entry name" value="EreA/ChaN-like"/>
    <property type="match status" value="1"/>
</dbReference>
<dbReference type="Pfam" id="PF04187">
    <property type="entry name" value="Cofac_haem_bdg"/>
    <property type="match status" value="1"/>
</dbReference>
<proteinExistence type="predicted"/>
<reference evidence="2 3" key="1">
    <citation type="submission" date="2018-10" db="EMBL/GenBank/DDBJ databases">
        <title>Draft genome of Cortibacter populi DSM10536.</title>
        <authorList>
            <person name="Bernier A.-M."/>
            <person name="Bernard K."/>
        </authorList>
    </citation>
    <scope>NUCLEOTIDE SEQUENCE [LARGE SCALE GENOMIC DNA]</scope>
    <source>
        <strain evidence="2 3">DSM 105136</strain>
    </source>
</reference>
<dbReference type="RefSeq" id="WP_122226149.1">
    <property type="nucleotide sequence ID" value="NZ_SGWR01000001.1"/>
</dbReference>
<dbReference type="Gene3D" id="3.40.50.11550">
    <property type="match status" value="1"/>
</dbReference>
<dbReference type="Proteomes" id="UP000278006">
    <property type="component" value="Unassembled WGS sequence"/>
</dbReference>
<evidence type="ECO:0000313" key="2">
    <source>
        <dbReference type="EMBL" id="RMX08026.1"/>
    </source>
</evidence>
<dbReference type="EMBL" id="RDQO01000001">
    <property type="protein sequence ID" value="RMX08026.1"/>
    <property type="molecule type" value="Genomic_DNA"/>
</dbReference>
<dbReference type="CDD" id="cd14727">
    <property type="entry name" value="ChanN-like"/>
    <property type="match status" value="1"/>
</dbReference>
<dbReference type="Gene3D" id="1.10.8.760">
    <property type="entry name" value="Haem-binding uptake, Tiki superfamily, ChaN, domain 2"/>
    <property type="match status" value="1"/>
</dbReference>
<evidence type="ECO:0000259" key="1">
    <source>
        <dbReference type="Pfam" id="PF04187"/>
    </source>
</evidence>
<protein>
    <recommendedName>
        <fullName evidence="1">Haem-binding uptake Tiki superfamily ChaN domain-containing protein</fullName>
    </recommendedName>
</protein>
<dbReference type="OrthoDB" id="9795827at2"/>
<accession>A0A3M6QYC2</accession>
<dbReference type="AlphaFoldDB" id="A0A3M6QYC2"/>
<name>A0A3M6QYC2_9BURK</name>
<organism evidence="2 3">
    <name type="scientific">Corticibacter populi</name>
    <dbReference type="NCBI Taxonomy" id="1550736"/>
    <lineage>
        <taxon>Bacteria</taxon>
        <taxon>Pseudomonadati</taxon>
        <taxon>Pseudomonadota</taxon>
        <taxon>Betaproteobacteria</taxon>
        <taxon>Burkholderiales</taxon>
        <taxon>Comamonadaceae</taxon>
        <taxon>Corticibacter</taxon>
    </lineage>
</organism>